<dbReference type="InterPro" id="IPR015943">
    <property type="entry name" value="WD40/YVTN_repeat-like_dom_sf"/>
</dbReference>
<dbReference type="RefSeq" id="WP_114003960.1">
    <property type="nucleotide sequence ID" value="NZ_QGDC01000002.1"/>
</dbReference>
<dbReference type="SUPFAM" id="SSF51004">
    <property type="entry name" value="C-terminal (heme d1) domain of cytochrome cd1-nitrite reductase"/>
    <property type="match status" value="1"/>
</dbReference>
<dbReference type="AlphaFoldDB" id="A0A367GT95"/>
<feature type="signal peptide" evidence="1">
    <location>
        <begin position="1"/>
        <end position="23"/>
    </location>
</feature>
<comment type="caution">
    <text evidence="2">The sequence shown here is derived from an EMBL/GenBank/DDBJ whole genome shotgun (WGS) entry which is preliminary data.</text>
</comment>
<dbReference type="InterPro" id="IPR011964">
    <property type="entry name" value="YVTN_b-propeller_repeat"/>
</dbReference>
<keyword evidence="1" id="KW-0732">Signal</keyword>
<proteinExistence type="predicted"/>
<sequence>MKQLQLRYLFIALALGASLASCRKDKNEPTDTFETPDVLILSQGNIGKNNSLVSSYNFTSNNLVTDAFSAVNGRGIGDTGNDIKQYGSKIYIVVNYSSTVEVIASRSLKSLKQVPLMNGATPRQPRSIAFYQNKAYVSSYDGTVAVIDTASLTVDKFINVGRNPEQLAVANGKLYVANSGGLDYPNVDNTVSVINLNTGTLVKTITVGDNPYGVAVDKGGDVYVSAYGVYYGPEDPLNTSASLAVINSATDEVKTKNDFFGSNFTISGNFGYYLNWDSTISVYDTDKEVVIKDNLISDGTTFKAAYNLTVADNGEFFVTDAKDYSSDGELFIFDSSGKKRHTLTTGINPSAVLIVKK</sequence>
<gene>
    <name evidence="2" type="ORF">DJ568_04000</name>
</gene>
<protein>
    <submittedName>
        <fullName evidence="2">YncE family protein</fullName>
    </submittedName>
</protein>
<dbReference type="InterPro" id="IPR011048">
    <property type="entry name" value="Haem_d1_sf"/>
</dbReference>
<dbReference type="PANTHER" id="PTHR47197">
    <property type="entry name" value="PROTEIN NIRF"/>
    <property type="match status" value="1"/>
</dbReference>
<accession>A0A367GT95</accession>
<dbReference type="InterPro" id="IPR051200">
    <property type="entry name" value="Host-pathogen_enzymatic-act"/>
</dbReference>
<feature type="chain" id="PRO_5016669644" evidence="1">
    <location>
        <begin position="24"/>
        <end position="357"/>
    </location>
</feature>
<evidence type="ECO:0000313" key="2">
    <source>
        <dbReference type="EMBL" id="RCH55923.1"/>
    </source>
</evidence>
<dbReference type="NCBIfam" id="TIGR02276">
    <property type="entry name" value="beta_rpt_yvtn"/>
    <property type="match status" value="1"/>
</dbReference>
<evidence type="ECO:0000256" key="1">
    <source>
        <dbReference type="SAM" id="SignalP"/>
    </source>
</evidence>
<dbReference type="PROSITE" id="PS51257">
    <property type="entry name" value="PROKAR_LIPOPROTEIN"/>
    <property type="match status" value="1"/>
</dbReference>
<name>A0A367GT95_9SPHI</name>
<dbReference type="Gene3D" id="2.130.10.10">
    <property type="entry name" value="YVTN repeat-like/Quinoprotein amine dehydrogenase"/>
    <property type="match status" value="1"/>
</dbReference>
<dbReference type="OrthoDB" id="792648at2"/>
<keyword evidence="3" id="KW-1185">Reference proteome</keyword>
<dbReference type="EMBL" id="QGDC01000002">
    <property type="protein sequence ID" value="RCH55923.1"/>
    <property type="molecule type" value="Genomic_DNA"/>
</dbReference>
<evidence type="ECO:0000313" key="3">
    <source>
        <dbReference type="Proteomes" id="UP000253209"/>
    </source>
</evidence>
<reference evidence="2 3" key="1">
    <citation type="submission" date="2018-05" db="EMBL/GenBank/DDBJ databases">
        <title>Mucilaginibacter hurinus sp. nov., isolated from briquette warehouse soil.</title>
        <authorList>
            <person name="Choi L."/>
        </authorList>
    </citation>
    <scope>NUCLEOTIDE SEQUENCE [LARGE SCALE GENOMIC DNA]</scope>
    <source>
        <strain evidence="2 3">ZR32</strain>
    </source>
</reference>
<dbReference type="Proteomes" id="UP000253209">
    <property type="component" value="Unassembled WGS sequence"/>
</dbReference>
<organism evidence="2 3">
    <name type="scientific">Mucilaginibacter hurinus</name>
    <dbReference type="NCBI Taxonomy" id="2201324"/>
    <lineage>
        <taxon>Bacteria</taxon>
        <taxon>Pseudomonadati</taxon>
        <taxon>Bacteroidota</taxon>
        <taxon>Sphingobacteriia</taxon>
        <taxon>Sphingobacteriales</taxon>
        <taxon>Sphingobacteriaceae</taxon>
        <taxon>Mucilaginibacter</taxon>
    </lineage>
</organism>
<dbReference type="PANTHER" id="PTHR47197:SF3">
    <property type="entry name" value="DIHYDRO-HEME D1 DEHYDROGENASE"/>
    <property type="match status" value="1"/>
</dbReference>